<sequence>MKDFRFNYIVTIHNKQDLIEQVMLGVISAWREGSFIYPVLDGCTDKTEEIIDRISRENTHIPIIKIFAPDVHEIRSINAALRRIPQDKKGCNFILQDDVVLKAPDLEMQIRNIYDVLGYSEIGCLVFRHGVNVFADDTKQTLEERDLIETVYGVGMCSYPLLPGQLIERMVGVRSPECISCEVISKVGVMDENLAPYSYDNHDISLRCLKAGYKNYIYGLAFASELKWGGTRNNPHPEYGKVLERNKHYLYGKHKDFLHQFCSSKNYKDLKAAKRFNIGRDFGGHPETENILNKYQKNRKRMVGKKIYFIAKYFKDPLKRVLIFLNLF</sequence>
<name>A0A2H0V9Y4_9BACT</name>
<dbReference type="EMBL" id="PFAK01000064">
    <property type="protein sequence ID" value="PIR95908.1"/>
    <property type="molecule type" value="Genomic_DNA"/>
</dbReference>
<dbReference type="SUPFAM" id="SSF53448">
    <property type="entry name" value="Nucleotide-diphospho-sugar transferases"/>
    <property type="match status" value="1"/>
</dbReference>
<evidence type="ECO:0000313" key="2">
    <source>
        <dbReference type="Proteomes" id="UP000230922"/>
    </source>
</evidence>
<reference evidence="2" key="1">
    <citation type="submission" date="2017-09" db="EMBL/GenBank/DDBJ databases">
        <title>Depth-based differentiation of microbial function through sediment-hosted aquifers and enrichment of novel symbionts in the deep terrestrial subsurface.</title>
        <authorList>
            <person name="Probst A.J."/>
            <person name="Ladd B."/>
            <person name="Jarett J.K."/>
            <person name="Geller-Mcgrath D.E."/>
            <person name="Sieber C.M.K."/>
            <person name="Emerson J.B."/>
            <person name="Anantharaman K."/>
            <person name="Thomas B.C."/>
            <person name="Malmstrom R."/>
            <person name="Stieglmeier M."/>
            <person name="Klingl A."/>
            <person name="Woyke T."/>
            <person name="Ryan C.M."/>
            <person name="Banfield J.F."/>
        </authorList>
    </citation>
    <scope>NUCLEOTIDE SEQUENCE [LARGE SCALE GENOMIC DNA]</scope>
</reference>
<dbReference type="Gene3D" id="3.90.550.10">
    <property type="entry name" value="Spore Coat Polysaccharide Biosynthesis Protein SpsA, Chain A"/>
    <property type="match status" value="1"/>
</dbReference>
<dbReference type="Proteomes" id="UP000230922">
    <property type="component" value="Unassembled WGS sequence"/>
</dbReference>
<evidence type="ECO:0000313" key="1">
    <source>
        <dbReference type="EMBL" id="PIR95908.1"/>
    </source>
</evidence>
<evidence type="ECO:0008006" key="3">
    <source>
        <dbReference type="Google" id="ProtNLM"/>
    </source>
</evidence>
<accession>A0A2H0V9Y4</accession>
<gene>
    <name evidence="1" type="ORF">COT92_03920</name>
</gene>
<proteinExistence type="predicted"/>
<comment type="caution">
    <text evidence="1">The sequence shown here is derived from an EMBL/GenBank/DDBJ whole genome shotgun (WGS) entry which is preliminary data.</text>
</comment>
<dbReference type="AlphaFoldDB" id="A0A2H0V9Y4"/>
<dbReference type="InterPro" id="IPR029044">
    <property type="entry name" value="Nucleotide-diphossugar_trans"/>
</dbReference>
<protein>
    <recommendedName>
        <fullName evidence="3">Glycosyltransferase 2-like domain-containing protein</fullName>
    </recommendedName>
</protein>
<organism evidence="1 2">
    <name type="scientific">Candidatus Doudnabacteria bacterium CG10_big_fil_rev_8_21_14_0_10_42_18</name>
    <dbReference type="NCBI Taxonomy" id="1974552"/>
    <lineage>
        <taxon>Bacteria</taxon>
        <taxon>Candidatus Doudnaibacteriota</taxon>
    </lineage>
</organism>